<evidence type="ECO:0000256" key="1">
    <source>
        <dbReference type="SAM" id="Phobius"/>
    </source>
</evidence>
<gene>
    <name evidence="2" type="ORF">SAMEA3545359_00734</name>
</gene>
<accession>A0A1C6H8Q8</accession>
<keyword evidence="1" id="KW-0472">Membrane</keyword>
<dbReference type="EMBL" id="FMHG01000001">
    <property type="protein sequence ID" value="SCJ53959.1"/>
    <property type="molecule type" value="Genomic_DNA"/>
</dbReference>
<sequence length="231" mass="25135">MPFFYFDYYYLLLVVPALLITVWAQYKVKSTFARYSRVLSSRGISGSRAAEDILRGAGLYDIRVEPVAGSLTDHYDPRAGVIRLSQDVYGSTSVASIGVAAHEAGHALQHAKHYAPLKLRNAIIPLTNLGSTLSIPLVLIGYFMGAQPLVTAGIVLFSLVVVFQLITLPVEFNASRRAIAIIGQQAMLSSEELQGAKKVLTAAALTYVASLLVSLANLLRLVLLFGRRRND</sequence>
<feature type="transmembrane region" description="Helical" evidence="1">
    <location>
        <begin position="199"/>
        <end position="225"/>
    </location>
</feature>
<feature type="transmembrane region" description="Helical" evidence="1">
    <location>
        <begin position="149"/>
        <end position="168"/>
    </location>
</feature>
<name>A0A1C6H8Q8_9FIRM</name>
<dbReference type="PANTHER" id="PTHR36434">
    <property type="entry name" value="MEMBRANE PROTEASE YUGP-RELATED"/>
    <property type="match status" value="1"/>
</dbReference>
<organism evidence="2">
    <name type="scientific">uncultured Anaerotruncus sp</name>
    <dbReference type="NCBI Taxonomy" id="905011"/>
    <lineage>
        <taxon>Bacteria</taxon>
        <taxon>Bacillati</taxon>
        <taxon>Bacillota</taxon>
        <taxon>Clostridia</taxon>
        <taxon>Eubacteriales</taxon>
        <taxon>Oscillospiraceae</taxon>
        <taxon>Anaerotruncus</taxon>
        <taxon>environmental samples</taxon>
    </lineage>
</organism>
<dbReference type="Pfam" id="PF04298">
    <property type="entry name" value="Zn_peptidase_2"/>
    <property type="match status" value="1"/>
</dbReference>
<proteinExistence type="predicted"/>
<protein>
    <submittedName>
        <fullName evidence="2">Putative neutral zinc metallopeptidase</fullName>
    </submittedName>
</protein>
<dbReference type="PANTHER" id="PTHR36434:SF1">
    <property type="entry name" value="MEMBRANE PROTEASE YUGP-RELATED"/>
    <property type="match status" value="1"/>
</dbReference>
<feature type="transmembrane region" description="Helical" evidence="1">
    <location>
        <begin position="122"/>
        <end position="143"/>
    </location>
</feature>
<evidence type="ECO:0000313" key="2">
    <source>
        <dbReference type="EMBL" id="SCJ53959.1"/>
    </source>
</evidence>
<reference evidence="2" key="1">
    <citation type="submission" date="2015-09" db="EMBL/GenBank/DDBJ databases">
        <authorList>
            <consortium name="Pathogen Informatics"/>
        </authorList>
    </citation>
    <scope>NUCLEOTIDE SEQUENCE</scope>
    <source>
        <strain evidence="2">2789STDY5834896</strain>
    </source>
</reference>
<dbReference type="InterPro" id="IPR007395">
    <property type="entry name" value="Zn_peptidase_2"/>
</dbReference>
<dbReference type="AlphaFoldDB" id="A0A1C6H8Q8"/>
<keyword evidence="1" id="KW-1133">Transmembrane helix</keyword>
<feature type="transmembrane region" description="Helical" evidence="1">
    <location>
        <begin position="6"/>
        <end position="26"/>
    </location>
</feature>
<keyword evidence="1" id="KW-0812">Transmembrane</keyword>